<organism evidence="3 4">
    <name type="scientific">Seiridium cardinale</name>
    <dbReference type="NCBI Taxonomy" id="138064"/>
    <lineage>
        <taxon>Eukaryota</taxon>
        <taxon>Fungi</taxon>
        <taxon>Dikarya</taxon>
        <taxon>Ascomycota</taxon>
        <taxon>Pezizomycotina</taxon>
        <taxon>Sordariomycetes</taxon>
        <taxon>Xylariomycetidae</taxon>
        <taxon>Amphisphaeriales</taxon>
        <taxon>Sporocadaceae</taxon>
        <taxon>Seiridium</taxon>
    </lineage>
</organism>
<feature type="signal peptide" evidence="1">
    <location>
        <begin position="1"/>
        <end position="29"/>
    </location>
</feature>
<dbReference type="InterPro" id="IPR015131">
    <property type="entry name" value="Killer_tox_Kp4"/>
</dbReference>
<reference evidence="3 4" key="1">
    <citation type="submission" date="2024-02" db="EMBL/GenBank/DDBJ databases">
        <title>First draft genome assembly of two strains of Seiridium cardinale.</title>
        <authorList>
            <person name="Emiliani G."/>
            <person name="Scali E."/>
        </authorList>
    </citation>
    <scope>NUCLEOTIDE SEQUENCE [LARGE SCALE GENOMIC DNA]</scope>
    <source>
        <strain evidence="3 4">BM-138-000479</strain>
    </source>
</reference>
<dbReference type="EMBL" id="JARVKM010000017">
    <property type="protein sequence ID" value="KAK9778131.1"/>
    <property type="molecule type" value="Genomic_DNA"/>
</dbReference>
<keyword evidence="1" id="KW-0732">Signal</keyword>
<accession>A0ABR2XWI9</accession>
<comment type="caution">
    <text evidence="3">The sequence shown here is derived from an EMBL/GenBank/DDBJ whole genome shotgun (WGS) entry which is preliminary data.</text>
</comment>
<feature type="domain" description="Killer toxin Kp4" evidence="2">
    <location>
        <begin position="38"/>
        <end position="181"/>
    </location>
</feature>
<dbReference type="Gene3D" id="3.30.430.10">
    <property type="entry name" value="Killer Toxin P4, subunit A"/>
    <property type="match status" value="1"/>
</dbReference>
<protein>
    <submittedName>
        <fullName evidence="3">Killer toxin Kp4 domain-containing protein</fullName>
    </submittedName>
</protein>
<keyword evidence="4" id="KW-1185">Reference proteome</keyword>
<dbReference type="Proteomes" id="UP001465668">
    <property type="component" value="Unassembled WGS sequence"/>
</dbReference>
<name>A0ABR2XWI9_9PEZI</name>
<gene>
    <name evidence="3" type="ORF">SCAR479_05101</name>
</gene>
<evidence type="ECO:0000313" key="4">
    <source>
        <dbReference type="Proteomes" id="UP001465668"/>
    </source>
</evidence>
<dbReference type="SUPFAM" id="SSF55221">
    <property type="entry name" value="Yeast killer toxins"/>
    <property type="match status" value="1"/>
</dbReference>
<evidence type="ECO:0000256" key="1">
    <source>
        <dbReference type="SAM" id="SignalP"/>
    </source>
</evidence>
<feature type="chain" id="PRO_5047128837" evidence="1">
    <location>
        <begin position="30"/>
        <end position="197"/>
    </location>
</feature>
<sequence>MYSSAMNSLAAVTALFGASALALPASTSANPADPMNPRALGINCRGSGLCDLATLENHSGVRIVQLWHDVLQATDKDPNTVYNSGDHIVCIGTSVSITVGASVSGEVEGIGGELSLESEVSIGTGGVCLFPQGASLTLGQIRDLIDALGDHGCATCGSVPIHFVDQGSNDPSSGILTSNYVGNPYCGGNCISSVGSN</sequence>
<dbReference type="InterPro" id="IPR011329">
    <property type="entry name" value="Killer_tox_Kp4/SMK"/>
</dbReference>
<evidence type="ECO:0000313" key="3">
    <source>
        <dbReference type="EMBL" id="KAK9778131.1"/>
    </source>
</evidence>
<proteinExistence type="predicted"/>
<evidence type="ECO:0000259" key="2">
    <source>
        <dbReference type="Pfam" id="PF09044"/>
    </source>
</evidence>
<dbReference type="Pfam" id="PF09044">
    <property type="entry name" value="Kp4"/>
    <property type="match status" value="1"/>
</dbReference>